<dbReference type="Pfam" id="PF11901">
    <property type="entry name" value="DM9"/>
    <property type="match status" value="2"/>
</dbReference>
<evidence type="ECO:0000313" key="2">
    <source>
        <dbReference type="Proteomes" id="UP000494165"/>
    </source>
</evidence>
<evidence type="ECO:0000313" key="1">
    <source>
        <dbReference type="EMBL" id="CAB3384309.1"/>
    </source>
</evidence>
<dbReference type="EMBL" id="CADEPI010000344">
    <property type="protein sequence ID" value="CAB3384309.1"/>
    <property type="molecule type" value="Genomic_DNA"/>
</dbReference>
<dbReference type="PANTHER" id="PTHR31649">
    <property type="entry name" value="AGAP009604-PA"/>
    <property type="match status" value="1"/>
</dbReference>
<protein>
    <submittedName>
        <fullName evidence="1">Uncharacterized protein</fullName>
    </submittedName>
</protein>
<dbReference type="Proteomes" id="UP000494165">
    <property type="component" value="Unassembled WGS sequence"/>
</dbReference>
<name>A0A8S1DW00_9INSE</name>
<accession>A0A8S1DW00</accession>
<dbReference type="OrthoDB" id="1925699at2759"/>
<keyword evidence="2" id="KW-1185">Reference proteome</keyword>
<organism evidence="1 2">
    <name type="scientific">Cloeon dipterum</name>
    <dbReference type="NCBI Taxonomy" id="197152"/>
    <lineage>
        <taxon>Eukaryota</taxon>
        <taxon>Metazoa</taxon>
        <taxon>Ecdysozoa</taxon>
        <taxon>Arthropoda</taxon>
        <taxon>Hexapoda</taxon>
        <taxon>Insecta</taxon>
        <taxon>Pterygota</taxon>
        <taxon>Palaeoptera</taxon>
        <taxon>Ephemeroptera</taxon>
        <taxon>Pisciforma</taxon>
        <taxon>Baetidae</taxon>
        <taxon>Cloeon</taxon>
    </lineage>
</organism>
<gene>
    <name evidence="1" type="ORF">CLODIP_2_CD12013</name>
</gene>
<proteinExistence type="predicted"/>
<dbReference type="InterPro" id="IPR006616">
    <property type="entry name" value="DM9_repeat"/>
</dbReference>
<dbReference type="PANTHER" id="PTHR31649:SF11">
    <property type="entry name" value="PROTEIN UNZIPPED"/>
    <property type="match status" value="1"/>
</dbReference>
<reference evidence="1 2" key="1">
    <citation type="submission" date="2020-04" db="EMBL/GenBank/DDBJ databases">
        <authorList>
            <person name="Alioto T."/>
            <person name="Alioto T."/>
            <person name="Gomez Garrido J."/>
        </authorList>
    </citation>
    <scope>NUCLEOTIDE SEQUENCE [LARGE SCALE GENOMIC DNA]</scope>
</reference>
<dbReference type="AlphaFoldDB" id="A0A8S1DW00"/>
<comment type="caution">
    <text evidence="1">The sequence shown here is derived from an EMBL/GenBank/DDBJ whole genome shotgun (WGS) entry which is preliminary data.</text>
</comment>
<sequence>MASWLNIRADRKLDPSKIPTEFRVKGKAPIFMARAWIDGSLVPGYVRLSSHVAYFVHESQVVTKQEFQLFINGKLEWLEYVEGEPLPYEALQVGRTAENEPLFIGSVKVEYSQDFSIDRDGSVGHGDTMWMLYYSKDMEPSRIADLILCGISKRNRAIIVARTYHEGYFVPGYAIDGVGYFVSKERQPFQTSNIEVLVQTNIKFADYPFNFEKGMVTMGGLDESKRIKIGSFIIDGMRFCGLVDDQNTCHINFKDHLYSKKAPEFQIPVVTVDTEDPDYNGPSSDEEKDEFVKETIGSAIYTLLIRALTPKYIIFDSSFAAWIPRTFPLVGDIGRGFRWIEDISEIHERPDTMPIWINYDNLHLAANISGVVLCDWKYNIRPIYVARTLYQGYYVPGYAINSVGYFVSKELQSFQTRNFEVLVETLDTYFQFKEYTGNHENGIVADDGVEESERIKIGSFIIDGIHFCGMVDNQNTCFINYYGQLRSKNAPEFQSEWN</sequence>